<dbReference type="SUPFAM" id="SSF48600">
    <property type="entry name" value="Chorismate mutase II"/>
    <property type="match status" value="1"/>
</dbReference>
<dbReference type="InterPro" id="IPR036263">
    <property type="entry name" value="Chorismate_II_sf"/>
</dbReference>
<dbReference type="InterPro" id="IPR002701">
    <property type="entry name" value="CM_II_prokaryot"/>
</dbReference>
<name>A0A0C3KWR7_PISTI</name>
<feature type="domain" description="Chorismate mutase" evidence="3">
    <location>
        <begin position="59"/>
        <end position="149"/>
    </location>
</feature>
<dbReference type="PANTHER" id="PTHR38041:SF1">
    <property type="entry name" value="CHORISMATE MUTASE"/>
    <property type="match status" value="1"/>
</dbReference>
<gene>
    <name evidence="4" type="ORF">M404DRAFT_992211</name>
</gene>
<dbReference type="OrthoDB" id="2843337at2759"/>
<accession>A0A0C3KWR7</accession>
<keyword evidence="5" id="KW-1185">Reference proteome</keyword>
<dbReference type="InParanoid" id="A0A0C3KWR7"/>
<dbReference type="SMART" id="SM00830">
    <property type="entry name" value="CM_2"/>
    <property type="match status" value="1"/>
</dbReference>
<dbReference type="InterPro" id="IPR051331">
    <property type="entry name" value="Chorismate_mutase-related"/>
</dbReference>
<dbReference type="GO" id="GO:0046417">
    <property type="term" value="P:chorismate metabolic process"/>
    <property type="evidence" value="ECO:0007669"/>
    <property type="project" value="InterPro"/>
</dbReference>
<evidence type="ECO:0000256" key="2">
    <source>
        <dbReference type="SAM" id="SignalP"/>
    </source>
</evidence>
<evidence type="ECO:0000256" key="1">
    <source>
        <dbReference type="ARBA" id="ARBA00023235"/>
    </source>
</evidence>
<dbReference type="GO" id="GO:0004106">
    <property type="term" value="F:chorismate mutase activity"/>
    <property type="evidence" value="ECO:0007669"/>
    <property type="project" value="InterPro"/>
</dbReference>
<dbReference type="InterPro" id="IPR036979">
    <property type="entry name" value="CM_dom_sf"/>
</dbReference>
<keyword evidence="1" id="KW-0413">Isomerase</keyword>
<protein>
    <recommendedName>
        <fullName evidence="3">Chorismate mutase domain-containing protein</fullName>
    </recommendedName>
</protein>
<dbReference type="GO" id="GO:0009697">
    <property type="term" value="P:salicylic acid biosynthetic process"/>
    <property type="evidence" value="ECO:0007669"/>
    <property type="project" value="TreeGrafter"/>
</dbReference>
<sequence>MATTFYAFCLLSALQLWLVVVRATTADSCYYYPLPDLPISQDNRTIPWGEPTITYTNGTTCCSTLDQVRDELDAIDSQLLQLLSERSAYVREAARFKATEESVNDPSRSQQVIQDAIDAAPSVHLPQIVAKMVFEGIINSSVPFEECIFNAYDDDSC</sequence>
<reference evidence="5" key="2">
    <citation type="submission" date="2015-01" db="EMBL/GenBank/DDBJ databases">
        <title>Evolutionary Origins and Diversification of the Mycorrhizal Mutualists.</title>
        <authorList>
            <consortium name="DOE Joint Genome Institute"/>
            <consortium name="Mycorrhizal Genomics Consortium"/>
            <person name="Kohler A."/>
            <person name="Kuo A."/>
            <person name="Nagy L.G."/>
            <person name="Floudas D."/>
            <person name="Copeland A."/>
            <person name="Barry K.W."/>
            <person name="Cichocki N."/>
            <person name="Veneault-Fourrey C."/>
            <person name="LaButti K."/>
            <person name="Lindquist E.A."/>
            <person name="Lipzen A."/>
            <person name="Lundell T."/>
            <person name="Morin E."/>
            <person name="Murat C."/>
            <person name="Riley R."/>
            <person name="Ohm R."/>
            <person name="Sun H."/>
            <person name="Tunlid A."/>
            <person name="Henrissat B."/>
            <person name="Grigoriev I.V."/>
            <person name="Hibbett D.S."/>
            <person name="Martin F."/>
        </authorList>
    </citation>
    <scope>NUCLEOTIDE SEQUENCE [LARGE SCALE GENOMIC DNA]</scope>
    <source>
        <strain evidence="5">Marx 270</strain>
    </source>
</reference>
<dbReference type="Proteomes" id="UP000054217">
    <property type="component" value="Unassembled WGS sequence"/>
</dbReference>
<reference evidence="4 5" key="1">
    <citation type="submission" date="2014-04" db="EMBL/GenBank/DDBJ databases">
        <authorList>
            <consortium name="DOE Joint Genome Institute"/>
            <person name="Kuo A."/>
            <person name="Kohler A."/>
            <person name="Costa M.D."/>
            <person name="Nagy L.G."/>
            <person name="Floudas D."/>
            <person name="Copeland A."/>
            <person name="Barry K.W."/>
            <person name="Cichocki N."/>
            <person name="Veneault-Fourrey C."/>
            <person name="LaButti K."/>
            <person name="Lindquist E.A."/>
            <person name="Lipzen A."/>
            <person name="Lundell T."/>
            <person name="Morin E."/>
            <person name="Murat C."/>
            <person name="Sun H."/>
            <person name="Tunlid A."/>
            <person name="Henrissat B."/>
            <person name="Grigoriev I.V."/>
            <person name="Hibbett D.S."/>
            <person name="Martin F."/>
            <person name="Nordberg H.P."/>
            <person name="Cantor M.N."/>
            <person name="Hua S.X."/>
        </authorList>
    </citation>
    <scope>NUCLEOTIDE SEQUENCE [LARGE SCALE GENOMIC DNA]</scope>
    <source>
        <strain evidence="4 5">Marx 270</strain>
    </source>
</reference>
<organism evidence="4 5">
    <name type="scientific">Pisolithus tinctorius Marx 270</name>
    <dbReference type="NCBI Taxonomy" id="870435"/>
    <lineage>
        <taxon>Eukaryota</taxon>
        <taxon>Fungi</taxon>
        <taxon>Dikarya</taxon>
        <taxon>Basidiomycota</taxon>
        <taxon>Agaricomycotina</taxon>
        <taxon>Agaricomycetes</taxon>
        <taxon>Agaricomycetidae</taxon>
        <taxon>Boletales</taxon>
        <taxon>Sclerodermatineae</taxon>
        <taxon>Pisolithaceae</taxon>
        <taxon>Pisolithus</taxon>
    </lineage>
</organism>
<dbReference type="Pfam" id="PF01817">
    <property type="entry name" value="CM_2"/>
    <property type="match status" value="1"/>
</dbReference>
<proteinExistence type="predicted"/>
<evidence type="ECO:0000313" key="4">
    <source>
        <dbReference type="EMBL" id="KIO13962.1"/>
    </source>
</evidence>
<dbReference type="EMBL" id="KN831945">
    <property type="protein sequence ID" value="KIO13962.1"/>
    <property type="molecule type" value="Genomic_DNA"/>
</dbReference>
<dbReference type="PANTHER" id="PTHR38041">
    <property type="entry name" value="CHORISMATE MUTASE"/>
    <property type="match status" value="1"/>
</dbReference>
<dbReference type="AlphaFoldDB" id="A0A0C3KWR7"/>
<evidence type="ECO:0000313" key="5">
    <source>
        <dbReference type="Proteomes" id="UP000054217"/>
    </source>
</evidence>
<dbReference type="Gene3D" id="1.20.59.10">
    <property type="entry name" value="Chorismate mutase"/>
    <property type="match status" value="1"/>
</dbReference>
<dbReference type="PROSITE" id="PS51168">
    <property type="entry name" value="CHORISMATE_MUT_2"/>
    <property type="match status" value="1"/>
</dbReference>
<keyword evidence="2" id="KW-0732">Signal</keyword>
<feature type="chain" id="PRO_5002166379" description="Chorismate mutase domain-containing protein" evidence="2">
    <location>
        <begin position="24"/>
        <end position="157"/>
    </location>
</feature>
<evidence type="ECO:0000259" key="3">
    <source>
        <dbReference type="PROSITE" id="PS51168"/>
    </source>
</evidence>
<feature type="signal peptide" evidence="2">
    <location>
        <begin position="1"/>
        <end position="23"/>
    </location>
</feature>
<dbReference type="HOGENOM" id="CLU_128848_0_0_1"/>